<dbReference type="RefSeq" id="XP_019862254.1">
    <property type="nucleotide sequence ID" value="XM_020006695.1"/>
</dbReference>
<evidence type="ECO:0000313" key="4">
    <source>
        <dbReference type="Proteomes" id="UP000007879"/>
    </source>
</evidence>
<accession>A0AAN0JZA3</accession>
<keyword evidence="1" id="KW-0732">Signal</keyword>
<dbReference type="InterPro" id="IPR007110">
    <property type="entry name" value="Ig-like_dom"/>
</dbReference>
<proteinExistence type="predicted"/>
<dbReference type="InterPro" id="IPR036116">
    <property type="entry name" value="FN3_sf"/>
</dbReference>
<dbReference type="GeneID" id="109590822"/>
<evidence type="ECO:0000256" key="1">
    <source>
        <dbReference type="SAM" id="SignalP"/>
    </source>
</evidence>
<reference evidence="3" key="2">
    <citation type="submission" date="2024-06" db="UniProtKB">
        <authorList>
            <consortium name="EnsemblMetazoa"/>
        </authorList>
    </citation>
    <scope>IDENTIFICATION</scope>
</reference>
<dbReference type="InterPro" id="IPR036179">
    <property type="entry name" value="Ig-like_dom_sf"/>
</dbReference>
<evidence type="ECO:0000259" key="2">
    <source>
        <dbReference type="PROSITE" id="PS50835"/>
    </source>
</evidence>
<feature type="chain" id="PRO_5043017687" description="Ig-like domain-containing protein" evidence="1">
    <location>
        <begin position="21"/>
        <end position="335"/>
    </location>
</feature>
<name>A0AAN0JZA3_AMPQE</name>
<dbReference type="PROSITE" id="PS50835">
    <property type="entry name" value="IG_LIKE"/>
    <property type="match status" value="1"/>
</dbReference>
<dbReference type="AlphaFoldDB" id="A0AAN0JZA3"/>
<protein>
    <recommendedName>
        <fullName evidence="2">Ig-like domain-containing protein</fullName>
    </recommendedName>
</protein>
<dbReference type="KEGG" id="aqu:109590822"/>
<organism evidence="3 4">
    <name type="scientific">Amphimedon queenslandica</name>
    <name type="common">Sponge</name>
    <dbReference type="NCBI Taxonomy" id="400682"/>
    <lineage>
        <taxon>Eukaryota</taxon>
        <taxon>Metazoa</taxon>
        <taxon>Porifera</taxon>
        <taxon>Demospongiae</taxon>
        <taxon>Heteroscleromorpha</taxon>
        <taxon>Haplosclerida</taxon>
        <taxon>Niphatidae</taxon>
        <taxon>Amphimedon</taxon>
    </lineage>
</organism>
<evidence type="ECO:0000313" key="3">
    <source>
        <dbReference type="EnsemblMetazoa" id="XP_019862254.1"/>
    </source>
</evidence>
<sequence length="335" mass="36656">MAKVLDLLLLLLSLLSKSNPIASNVEVTFTLSPEPPIIAEGDTAVFNCSSNHSAVLINWILNGTVSASTLTSLGVIVNGAATPVSSLIIPGLVAPFNDTEVQCVAFGFGIGDFSPSSVILRVQGKLAPVKSLRTLENDSCYDFDWTPPFTLAGFDILRYNINVTDNNGNIIVQTNVSIAEWYYCPEKFDNLNLTNLCISIAAVNEVGEGELSKIKLNTTKYNIVQTQIDNRSRDKNQNWILSITIILEQLTGSDSEKPCINDVLMNCTDSNASFNTSNIMQITDFELMATFNISLEKADDKNHTIITHISFCSVLDEYESDKNNSLPISKVVMIK</sequence>
<dbReference type="SUPFAM" id="SSF49265">
    <property type="entry name" value="Fibronectin type III"/>
    <property type="match status" value="1"/>
</dbReference>
<dbReference type="EnsemblMetazoa" id="XM_020006695.1">
    <property type="protein sequence ID" value="XP_019862254.1"/>
    <property type="gene ID" value="LOC109590822"/>
</dbReference>
<dbReference type="SUPFAM" id="SSF48726">
    <property type="entry name" value="Immunoglobulin"/>
    <property type="match status" value="1"/>
</dbReference>
<reference evidence="4" key="1">
    <citation type="journal article" date="2010" name="Nature">
        <title>The Amphimedon queenslandica genome and the evolution of animal complexity.</title>
        <authorList>
            <person name="Srivastava M."/>
            <person name="Simakov O."/>
            <person name="Chapman J."/>
            <person name="Fahey B."/>
            <person name="Gauthier M.E."/>
            <person name="Mitros T."/>
            <person name="Richards G.S."/>
            <person name="Conaco C."/>
            <person name="Dacre M."/>
            <person name="Hellsten U."/>
            <person name="Larroux C."/>
            <person name="Putnam N.H."/>
            <person name="Stanke M."/>
            <person name="Adamska M."/>
            <person name="Darling A."/>
            <person name="Degnan S.M."/>
            <person name="Oakley T.H."/>
            <person name="Plachetzki D.C."/>
            <person name="Zhai Y."/>
            <person name="Adamski M."/>
            <person name="Calcino A."/>
            <person name="Cummins S.F."/>
            <person name="Goodstein D.M."/>
            <person name="Harris C."/>
            <person name="Jackson D.J."/>
            <person name="Leys S.P."/>
            <person name="Shu S."/>
            <person name="Woodcroft B.J."/>
            <person name="Vervoort M."/>
            <person name="Kosik K.S."/>
            <person name="Manning G."/>
            <person name="Degnan B.M."/>
            <person name="Rokhsar D.S."/>
        </authorList>
    </citation>
    <scope>NUCLEOTIDE SEQUENCE [LARGE SCALE GENOMIC DNA]</scope>
</reference>
<keyword evidence="4" id="KW-1185">Reference proteome</keyword>
<feature type="signal peptide" evidence="1">
    <location>
        <begin position="1"/>
        <end position="20"/>
    </location>
</feature>
<feature type="domain" description="Ig-like" evidence="2">
    <location>
        <begin position="20"/>
        <end position="105"/>
    </location>
</feature>
<dbReference type="Proteomes" id="UP000007879">
    <property type="component" value="Unassembled WGS sequence"/>
</dbReference>